<keyword evidence="1" id="KW-0813">Transport</keyword>
<evidence type="ECO:0000313" key="8">
    <source>
        <dbReference type="EMBL" id="MFC0512782.1"/>
    </source>
</evidence>
<sequence>MIEVKGLTKTLPNGRKLLNGIDFTVKKGEFVGILGPSGAGKTLTLRCLNGLLKPDEGSVLVEDEHGKKHDICQINKKQLRHVRERIGVIFQGYHLVKRLTVLENVMIGRLGQINTFRSLVYGFTDKEAEEALLALEKVKMAHLAQSRTGSLSGGEMQRVAIVRAIFQSPTLLLADEPISNLDPSNAKVIMKLIRPLSENIPVVGVFHQPEMTAKYCTRVIAIKDGKVIYDGDPKLSNQTLEDIYGEELAQIEQYEHIAPTPEIVRV</sequence>
<evidence type="ECO:0000256" key="3">
    <source>
        <dbReference type="ARBA" id="ARBA00022741"/>
    </source>
</evidence>
<dbReference type="PANTHER" id="PTHR43166:SF6">
    <property type="entry name" value="PHOSPHONATES IMPORT ATP-BINDING PROTEIN PHNC"/>
    <property type="match status" value="1"/>
</dbReference>
<dbReference type="SUPFAM" id="SSF52540">
    <property type="entry name" value="P-loop containing nucleoside triphosphate hydrolases"/>
    <property type="match status" value="1"/>
</dbReference>
<evidence type="ECO:0000256" key="2">
    <source>
        <dbReference type="ARBA" id="ARBA00022475"/>
    </source>
</evidence>
<dbReference type="InterPro" id="IPR012693">
    <property type="entry name" value="ABC_transpr_PhnC"/>
</dbReference>
<feature type="domain" description="ABC transporter" evidence="7">
    <location>
        <begin position="2"/>
        <end position="249"/>
    </location>
</feature>
<dbReference type="GO" id="GO:0005524">
    <property type="term" value="F:ATP binding"/>
    <property type="evidence" value="ECO:0007669"/>
    <property type="project" value="UniProtKB-KW"/>
</dbReference>
<keyword evidence="4 8" id="KW-0067">ATP-binding</keyword>
<accession>A0ABV6KZ84</accession>
<dbReference type="PROSITE" id="PS00211">
    <property type="entry name" value="ABC_TRANSPORTER_1"/>
    <property type="match status" value="1"/>
</dbReference>
<dbReference type="InterPro" id="IPR003593">
    <property type="entry name" value="AAA+_ATPase"/>
</dbReference>
<dbReference type="SMART" id="SM00382">
    <property type="entry name" value="AAA"/>
    <property type="match status" value="1"/>
</dbReference>
<evidence type="ECO:0000256" key="6">
    <source>
        <dbReference type="ARBA" id="ARBA00023136"/>
    </source>
</evidence>
<evidence type="ECO:0000256" key="4">
    <source>
        <dbReference type="ARBA" id="ARBA00022840"/>
    </source>
</evidence>
<dbReference type="CDD" id="cd03256">
    <property type="entry name" value="ABC_PhnC_transporter"/>
    <property type="match status" value="1"/>
</dbReference>
<evidence type="ECO:0000259" key="7">
    <source>
        <dbReference type="PROSITE" id="PS50893"/>
    </source>
</evidence>
<keyword evidence="3" id="KW-0547">Nucleotide-binding</keyword>
<dbReference type="InterPro" id="IPR003439">
    <property type="entry name" value="ABC_transporter-like_ATP-bd"/>
</dbReference>
<dbReference type="InterPro" id="IPR017871">
    <property type="entry name" value="ABC_transporter-like_CS"/>
</dbReference>
<dbReference type="InterPro" id="IPR050086">
    <property type="entry name" value="MetN_ABC_transporter-like"/>
</dbReference>
<evidence type="ECO:0000256" key="1">
    <source>
        <dbReference type="ARBA" id="ARBA00022448"/>
    </source>
</evidence>
<dbReference type="PANTHER" id="PTHR43166">
    <property type="entry name" value="AMINO ACID IMPORT ATP-BINDING PROTEIN"/>
    <property type="match status" value="1"/>
</dbReference>
<proteinExistence type="predicted"/>
<dbReference type="PROSITE" id="PS50893">
    <property type="entry name" value="ABC_TRANSPORTER_2"/>
    <property type="match status" value="1"/>
</dbReference>
<name>A0ABV6KZ84_9SPHI</name>
<dbReference type="EMBL" id="JBHLTS010000004">
    <property type="protein sequence ID" value="MFC0512782.1"/>
    <property type="molecule type" value="Genomic_DNA"/>
</dbReference>
<dbReference type="Proteomes" id="UP001589828">
    <property type="component" value="Unassembled WGS sequence"/>
</dbReference>
<keyword evidence="6" id="KW-0472">Membrane</keyword>
<organism evidence="8 9">
    <name type="scientific">Mucilaginibacter angelicae</name>
    <dbReference type="NCBI Taxonomy" id="869718"/>
    <lineage>
        <taxon>Bacteria</taxon>
        <taxon>Pseudomonadati</taxon>
        <taxon>Bacteroidota</taxon>
        <taxon>Sphingobacteriia</taxon>
        <taxon>Sphingobacteriales</taxon>
        <taxon>Sphingobacteriaceae</taxon>
        <taxon>Mucilaginibacter</taxon>
    </lineage>
</organism>
<evidence type="ECO:0000256" key="5">
    <source>
        <dbReference type="ARBA" id="ARBA00022967"/>
    </source>
</evidence>
<gene>
    <name evidence="8" type="ORF">ACFFGT_01185</name>
</gene>
<keyword evidence="2" id="KW-1003">Cell membrane</keyword>
<comment type="caution">
    <text evidence="8">The sequence shown here is derived from an EMBL/GenBank/DDBJ whole genome shotgun (WGS) entry which is preliminary data.</text>
</comment>
<keyword evidence="9" id="KW-1185">Reference proteome</keyword>
<protein>
    <submittedName>
        <fullName evidence="8">Phosphonate ABC transporter ATP-binding protein</fullName>
    </submittedName>
</protein>
<dbReference type="RefSeq" id="WP_377020658.1">
    <property type="nucleotide sequence ID" value="NZ_JBHLTS010000004.1"/>
</dbReference>
<dbReference type="Gene3D" id="3.40.50.300">
    <property type="entry name" value="P-loop containing nucleotide triphosphate hydrolases"/>
    <property type="match status" value="1"/>
</dbReference>
<dbReference type="InterPro" id="IPR027417">
    <property type="entry name" value="P-loop_NTPase"/>
</dbReference>
<reference evidence="8 9" key="1">
    <citation type="submission" date="2024-09" db="EMBL/GenBank/DDBJ databases">
        <authorList>
            <person name="Sun Q."/>
            <person name="Mori K."/>
        </authorList>
    </citation>
    <scope>NUCLEOTIDE SEQUENCE [LARGE SCALE GENOMIC DNA]</scope>
    <source>
        <strain evidence="8 9">NCAIM B.02415</strain>
    </source>
</reference>
<evidence type="ECO:0000313" key="9">
    <source>
        <dbReference type="Proteomes" id="UP001589828"/>
    </source>
</evidence>
<dbReference type="Pfam" id="PF00005">
    <property type="entry name" value="ABC_tran"/>
    <property type="match status" value="1"/>
</dbReference>
<keyword evidence="5" id="KW-1278">Translocase</keyword>